<dbReference type="Pfam" id="PF00903">
    <property type="entry name" value="Glyoxalase"/>
    <property type="match status" value="1"/>
</dbReference>
<feature type="domain" description="VOC" evidence="1">
    <location>
        <begin position="5"/>
        <end position="124"/>
    </location>
</feature>
<dbReference type="PROSITE" id="PS51819">
    <property type="entry name" value="VOC"/>
    <property type="match status" value="1"/>
</dbReference>
<evidence type="ECO:0000313" key="3">
    <source>
        <dbReference type="Proteomes" id="UP000198589"/>
    </source>
</evidence>
<dbReference type="InterPro" id="IPR029068">
    <property type="entry name" value="Glyas_Bleomycin-R_OHBP_Dase"/>
</dbReference>
<evidence type="ECO:0000259" key="1">
    <source>
        <dbReference type="PROSITE" id="PS51819"/>
    </source>
</evidence>
<dbReference type="RefSeq" id="WP_092195654.1">
    <property type="nucleotide sequence ID" value="NZ_FOND01000003.1"/>
</dbReference>
<accession>A0A1I1ZK61</accession>
<dbReference type="Gene3D" id="3.10.180.10">
    <property type="entry name" value="2,3-Dihydroxybiphenyl 1,2-Dioxygenase, domain 1"/>
    <property type="match status" value="1"/>
</dbReference>
<name>A0A1I1ZK61_9ACTN</name>
<gene>
    <name evidence="2" type="ORF">SAMN05216574_10388</name>
</gene>
<dbReference type="EMBL" id="FOND01000003">
    <property type="protein sequence ID" value="SFE32214.1"/>
    <property type="molecule type" value="Genomic_DNA"/>
</dbReference>
<proteinExistence type="predicted"/>
<dbReference type="InterPro" id="IPR004360">
    <property type="entry name" value="Glyas_Fos-R_dOase_dom"/>
</dbReference>
<dbReference type="SUPFAM" id="SSF54593">
    <property type="entry name" value="Glyoxalase/Bleomycin resistance protein/Dihydroxybiphenyl dioxygenase"/>
    <property type="match status" value="1"/>
</dbReference>
<reference evidence="3" key="1">
    <citation type="submission" date="2016-10" db="EMBL/GenBank/DDBJ databases">
        <authorList>
            <person name="Varghese N."/>
            <person name="Submissions S."/>
        </authorList>
    </citation>
    <scope>NUCLEOTIDE SEQUENCE [LARGE SCALE GENOMIC DNA]</scope>
    <source>
        <strain evidence="3">DSM 46838</strain>
    </source>
</reference>
<dbReference type="Proteomes" id="UP000198589">
    <property type="component" value="Unassembled WGS sequence"/>
</dbReference>
<sequence>MLSDSPAFSGFSVDDADAARHFYQETLGLRVTDEAMDGILRLHLGGGTSVLVYAKPDHVPATFTVLNFPVPDIEKAVDELAARGVRFQRYEYPPTDEKGIMRAGGPLIAWFTDPAGNVLSVMQEG</sequence>
<keyword evidence="3" id="KW-1185">Reference proteome</keyword>
<dbReference type="OrthoDB" id="9804907at2"/>
<dbReference type="AlphaFoldDB" id="A0A1I1ZK61"/>
<protein>
    <submittedName>
        <fullName evidence="2">Glyoxalase-like domain-containing protein</fullName>
    </submittedName>
</protein>
<dbReference type="InterPro" id="IPR037523">
    <property type="entry name" value="VOC_core"/>
</dbReference>
<evidence type="ECO:0000313" key="2">
    <source>
        <dbReference type="EMBL" id="SFE32214.1"/>
    </source>
</evidence>
<organism evidence="2 3">
    <name type="scientific">Blastococcus tunisiensis</name>
    <dbReference type="NCBI Taxonomy" id="1798228"/>
    <lineage>
        <taxon>Bacteria</taxon>
        <taxon>Bacillati</taxon>
        <taxon>Actinomycetota</taxon>
        <taxon>Actinomycetes</taxon>
        <taxon>Geodermatophilales</taxon>
        <taxon>Geodermatophilaceae</taxon>
        <taxon>Blastococcus</taxon>
    </lineage>
</organism>
<dbReference type="STRING" id="1798228.SAMN05216574_10388"/>